<dbReference type="InterPro" id="IPR053240">
    <property type="entry name" value="VTT_domain"/>
</dbReference>
<feature type="domain" description="VTT" evidence="2">
    <location>
        <begin position="62"/>
        <end position="194"/>
    </location>
</feature>
<accession>A0AAW1QPR8</accession>
<dbReference type="InterPro" id="IPR032816">
    <property type="entry name" value="VTT_dom"/>
</dbReference>
<keyword evidence="4" id="KW-1185">Reference proteome</keyword>
<dbReference type="AlphaFoldDB" id="A0AAW1QPR8"/>
<comment type="caution">
    <text evidence="3">The sequence shown here is derived from an EMBL/GenBank/DDBJ whole genome shotgun (WGS) entry which is preliminary data.</text>
</comment>
<evidence type="ECO:0000313" key="4">
    <source>
        <dbReference type="Proteomes" id="UP001489004"/>
    </source>
</evidence>
<organism evidence="3 4">
    <name type="scientific">[Myrmecia] bisecta</name>
    <dbReference type="NCBI Taxonomy" id="41462"/>
    <lineage>
        <taxon>Eukaryota</taxon>
        <taxon>Viridiplantae</taxon>
        <taxon>Chlorophyta</taxon>
        <taxon>core chlorophytes</taxon>
        <taxon>Trebouxiophyceae</taxon>
        <taxon>Trebouxiales</taxon>
        <taxon>Trebouxiaceae</taxon>
        <taxon>Myrmecia</taxon>
    </lineage>
</organism>
<keyword evidence="1" id="KW-0812">Transmembrane</keyword>
<dbReference type="Proteomes" id="UP001489004">
    <property type="component" value="Unassembled WGS sequence"/>
</dbReference>
<feature type="transmembrane region" description="Helical" evidence="1">
    <location>
        <begin position="81"/>
        <end position="99"/>
    </location>
</feature>
<gene>
    <name evidence="3" type="ORF">WJX72_003101</name>
</gene>
<evidence type="ECO:0000313" key="3">
    <source>
        <dbReference type="EMBL" id="KAK9823488.1"/>
    </source>
</evidence>
<reference evidence="3 4" key="1">
    <citation type="journal article" date="2024" name="Nat. Commun.">
        <title>Phylogenomics reveals the evolutionary origins of lichenization in chlorophyte algae.</title>
        <authorList>
            <person name="Puginier C."/>
            <person name="Libourel C."/>
            <person name="Otte J."/>
            <person name="Skaloud P."/>
            <person name="Haon M."/>
            <person name="Grisel S."/>
            <person name="Petersen M."/>
            <person name="Berrin J.G."/>
            <person name="Delaux P.M."/>
            <person name="Dal Grande F."/>
            <person name="Keller J."/>
        </authorList>
    </citation>
    <scope>NUCLEOTIDE SEQUENCE [LARGE SCALE GENOMIC DNA]</scope>
    <source>
        <strain evidence="3 4">SAG 2043</strain>
    </source>
</reference>
<sequence>MLRGGLLYMKGLASGHLCIRQEEEHLPVELFQTFVEKIDSLGPYGPFLFMGAVVCAELIPLFPTQPLCLASGLLFGPKMGAIYILSSTLFAATISFSLAKGIGRSLAERLVKQELKGGESSNSIGAAFTRVQATIEQGNFWQQFSAVLALRMTPVVPFSAANYLLGLTPLKFPAYMGASFLGMTLWATLYASIGGASRELLRSGVKFDVLLADVAGRASAYTEDAAIVALVLGVIVAAFWLARYMRNQVRRHGLKDTGHLPGSLSEDEKLERVKDRV</sequence>
<protein>
    <recommendedName>
        <fullName evidence="2">VTT domain-containing protein</fullName>
    </recommendedName>
</protein>
<dbReference type="PANTHER" id="PTHR46826">
    <property type="match status" value="1"/>
</dbReference>
<keyword evidence="1" id="KW-0472">Membrane</keyword>
<name>A0AAW1QPR8_9CHLO</name>
<evidence type="ECO:0000256" key="1">
    <source>
        <dbReference type="SAM" id="Phobius"/>
    </source>
</evidence>
<feature type="transmembrane region" description="Helical" evidence="1">
    <location>
        <begin position="172"/>
        <end position="193"/>
    </location>
</feature>
<keyword evidence="1" id="KW-1133">Transmembrane helix</keyword>
<dbReference type="PANTHER" id="PTHR46826:SF1">
    <property type="entry name" value="TVP38_TMEM64 FAMILY MEMBRANE PROTEIN YDJX"/>
    <property type="match status" value="1"/>
</dbReference>
<feature type="transmembrane region" description="Helical" evidence="1">
    <location>
        <begin position="225"/>
        <end position="242"/>
    </location>
</feature>
<evidence type="ECO:0000259" key="2">
    <source>
        <dbReference type="Pfam" id="PF09335"/>
    </source>
</evidence>
<dbReference type="Pfam" id="PF09335">
    <property type="entry name" value="VTT_dom"/>
    <property type="match status" value="1"/>
</dbReference>
<proteinExistence type="predicted"/>
<dbReference type="EMBL" id="JALJOR010000002">
    <property type="protein sequence ID" value="KAK9823488.1"/>
    <property type="molecule type" value="Genomic_DNA"/>
</dbReference>
<feature type="transmembrane region" description="Helical" evidence="1">
    <location>
        <begin position="41"/>
        <end position="61"/>
    </location>
</feature>